<evidence type="ECO:0000256" key="2">
    <source>
        <dbReference type="ARBA" id="ARBA00022670"/>
    </source>
</evidence>
<dbReference type="RefSeq" id="WP_145262644.1">
    <property type="nucleotide sequence ID" value="NZ_CP036316.1"/>
</dbReference>
<dbReference type="InterPro" id="IPR004447">
    <property type="entry name" value="Peptidase_S41A"/>
</dbReference>
<dbReference type="PANTHER" id="PTHR32060:SF30">
    <property type="entry name" value="CARBOXY-TERMINAL PROCESSING PROTEASE CTPA"/>
    <property type="match status" value="1"/>
</dbReference>
<dbReference type="EMBL" id="CP036316">
    <property type="protein sequence ID" value="QDT65007.1"/>
    <property type="molecule type" value="Genomic_DNA"/>
</dbReference>
<dbReference type="InterPro" id="IPR036034">
    <property type="entry name" value="PDZ_sf"/>
</dbReference>
<organism evidence="8 9">
    <name type="scientific">Calycomorphotria hydatis</name>
    <dbReference type="NCBI Taxonomy" id="2528027"/>
    <lineage>
        <taxon>Bacteria</taxon>
        <taxon>Pseudomonadati</taxon>
        <taxon>Planctomycetota</taxon>
        <taxon>Planctomycetia</taxon>
        <taxon>Planctomycetales</taxon>
        <taxon>Planctomycetaceae</taxon>
        <taxon>Calycomorphotria</taxon>
    </lineage>
</organism>
<dbReference type="GO" id="GO:0004175">
    <property type="term" value="F:endopeptidase activity"/>
    <property type="evidence" value="ECO:0007669"/>
    <property type="project" value="TreeGrafter"/>
</dbReference>
<dbReference type="SUPFAM" id="SSF50156">
    <property type="entry name" value="PDZ domain-like"/>
    <property type="match status" value="1"/>
</dbReference>
<dbReference type="SMART" id="SM00228">
    <property type="entry name" value="PDZ"/>
    <property type="match status" value="1"/>
</dbReference>
<dbReference type="GO" id="GO:0006508">
    <property type="term" value="P:proteolysis"/>
    <property type="evidence" value="ECO:0007669"/>
    <property type="project" value="UniProtKB-KW"/>
</dbReference>
<dbReference type="SUPFAM" id="SSF52096">
    <property type="entry name" value="ClpP/crotonase"/>
    <property type="match status" value="1"/>
</dbReference>
<protein>
    <submittedName>
        <fullName evidence="8">Putative CtpA-like serine protease</fullName>
        <ecNumber evidence="8">3.4.21.-</ecNumber>
    </submittedName>
</protein>
<sequence>MALILVRRAWMFLVLPVVIGGMCLAAEDGESEDDYFNFFREFVDSVEQIDRNYVKEVDRKKLLQAAIRGMVNELDPYSSYIPPRQIDRFNQEIDQEFGGVGIQVQIDPETERLMVSSPLPGTPAYKAGVLAGDIIIDIDGTSTKGMTLDEAVKLMKGRAGEPVTLKVAHRGREKIESITVVRDIIQLQTVLGDRYGKGDEWEYFLEGEDKIAYVRLSHFSRRTAQELRGVVRDLVEGGMKGMILDLRFNPGGLLSQAAAICDMFIESGVIVSTKGRNTPERVWEARRGGTFDSFPMVILVNRFSASASEIVSACLQDHDRAVIIGERTWGKGSVQTVIDLGQGNSALKLTTAGYYRPSGKNIHRYPDTKEDEEWGVMPNEGYEVRFTDQDFVAYSGYSRQRDIIGEAKGEPVEFDDPQLAKAIEYLNGVLHPEAEKESSEPAEAEKPVAP</sequence>
<dbReference type="SMART" id="SM00245">
    <property type="entry name" value="TSPc"/>
    <property type="match status" value="1"/>
</dbReference>
<dbReference type="Pfam" id="PF17820">
    <property type="entry name" value="PDZ_6"/>
    <property type="match status" value="1"/>
</dbReference>
<dbReference type="CDD" id="cd07560">
    <property type="entry name" value="Peptidase_S41_CPP"/>
    <property type="match status" value="1"/>
</dbReference>
<dbReference type="Proteomes" id="UP000319976">
    <property type="component" value="Chromosome"/>
</dbReference>
<dbReference type="Pfam" id="PF03572">
    <property type="entry name" value="Peptidase_S41"/>
    <property type="match status" value="1"/>
</dbReference>
<dbReference type="FunFam" id="2.30.42.10:FF:000063">
    <property type="entry name" value="Peptidase, S41 family"/>
    <property type="match status" value="1"/>
</dbReference>
<dbReference type="GO" id="GO:0007165">
    <property type="term" value="P:signal transduction"/>
    <property type="evidence" value="ECO:0007669"/>
    <property type="project" value="TreeGrafter"/>
</dbReference>
<keyword evidence="9" id="KW-1185">Reference proteome</keyword>
<name>A0A517T9F6_9PLAN</name>
<keyword evidence="3 5" id="KW-0378">Hydrolase</keyword>
<dbReference type="CDD" id="cd06782">
    <property type="entry name" value="cpPDZ_CPP-like"/>
    <property type="match status" value="1"/>
</dbReference>
<dbReference type="PANTHER" id="PTHR32060">
    <property type="entry name" value="TAIL-SPECIFIC PROTEASE"/>
    <property type="match status" value="1"/>
</dbReference>
<dbReference type="Gene3D" id="2.30.42.10">
    <property type="match status" value="1"/>
</dbReference>
<dbReference type="GO" id="GO:0008236">
    <property type="term" value="F:serine-type peptidase activity"/>
    <property type="evidence" value="ECO:0007669"/>
    <property type="project" value="UniProtKB-KW"/>
</dbReference>
<evidence type="ECO:0000256" key="4">
    <source>
        <dbReference type="ARBA" id="ARBA00022825"/>
    </source>
</evidence>
<dbReference type="InterPro" id="IPR005151">
    <property type="entry name" value="Tail-specific_protease"/>
</dbReference>
<dbReference type="OrthoDB" id="9812068at2"/>
<evidence type="ECO:0000256" key="5">
    <source>
        <dbReference type="RuleBase" id="RU004404"/>
    </source>
</evidence>
<dbReference type="Gene3D" id="3.90.226.10">
    <property type="entry name" value="2-enoyl-CoA Hydratase, Chain A, domain 1"/>
    <property type="match status" value="1"/>
</dbReference>
<reference evidence="8 9" key="1">
    <citation type="submission" date="2019-02" db="EMBL/GenBank/DDBJ databases">
        <title>Deep-cultivation of Planctomycetes and their phenomic and genomic characterization uncovers novel biology.</title>
        <authorList>
            <person name="Wiegand S."/>
            <person name="Jogler M."/>
            <person name="Boedeker C."/>
            <person name="Pinto D."/>
            <person name="Vollmers J."/>
            <person name="Rivas-Marin E."/>
            <person name="Kohn T."/>
            <person name="Peeters S.H."/>
            <person name="Heuer A."/>
            <person name="Rast P."/>
            <person name="Oberbeckmann S."/>
            <person name="Bunk B."/>
            <person name="Jeske O."/>
            <person name="Meyerdierks A."/>
            <person name="Storesund J.E."/>
            <person name="Kallscheuer N."/>
            <person name="Luecker S."/>
            <person name="Lage O.M."/>
            <person name="Pohl T."/>
            <person name="Merkel B.J."/>
            <person name="Hornburger P."/>
            <person name="Mueller R.-W."/>
            <person name="Bruemmer F."/>
            <person name="Labrenz M."/>
            <person name="Spormann A.M."/>
            <person name="Op den Camp H."/>
            <person name="Overmann J."/>
            <person name="Amann R."/>
            <person name="Jetten M.S.M."/>
            <person name="Mascher T."/>
            <person name="Medema M.H."/>
            <person name="Devos D.P."/>
            <person name="Kaster A.-K."/>
            <person name="Ovreas L."/>
            <person name="Rohde M."/>
            <person name="Galperin M.Y."/>
            <person name="Jogler C."/>
        </authorList>
    </citation>
    <scope>NUCLEOTIDE SEQUENCE [LARGE SCALE GENOMIC DNA]</scope>
    <source>
        <strain evidence="8 9">V22</strain>
    </source>
</reference>
<feature type="domain" description="PDZ" evidence="7">
    <location>
        <begin position="98"/>
        <end position="156"/>
    </location>
</feature>
<dbReference type="InterPro" id="IPR055210">
    <property type="entry name" value="CtpA/B_N"/>
</dbReference>
<dbReference type="Pfam" id="PF22694">
    <property type="entry name" value="CtpB_N-like"/>
    <property type="match status" value="1"/>
</dbReference>
<keyword evidence="2 5" id="KW-0645">Protease</keyword>
<keyword evidence="4 5" id="KW-0720">Serine protease</keyword>
<dbReference type="KEGG" id="chya:V22_22530"/>
<evidence type="ECO:0000256" key="6">
    <source>
        <dbReference type="SAM" id="MobiDB-lite"/>
    </source>
</evidence>
<accession>A0A517T9F6</accession>
<gene>
    <name evidence="8" type="ORF">V22_22530</name>
</gene>
<evidence type="ECO:0000259" key="7">
    <source>
        <dbReference type="PROSITE" id="PS50106"/>
    </source>
</evidence>
<dbReference type="GO" id="GO:0030288">
    <property type="term" value="C:outer membrane-bounded periplasmic space"/>
    <property type="evidence" value="ECO:0007669"/>
    <property type="project" value="TreeGrafter"/>
</dbReference>
<dbReference type="NCBIfam" id="TIGR00225">
    <property type="entry name" value="prc"/>
    <property type="match status" value="1"/>
</dbReference>
<feature type="compositionally biased region" description="Basic and acidic residues" evidence="6">
    <location>
        <begin position="432"/>
        <end position="450"/>
    </location>
</feature>
<dbReference type="EC" id="3.4.21.-" evidence="8"/>
<dbReference type="PROSITE" id="PS50106">
    <property type="entry name" value="PDZ"/>
    <property type="match status" value="1"/>
</dbReference>
<evidence type="ECO:0000256" key="3">
    <source>
        <dbReference type="ARBA" id="ARBA00022801"/>
    </source>
</evidence>
<dbReference type="Gene3D" id="3.30.750.44">
    <property type="match status" value="1"/>
</dbReference>
<evidence type="ECO:0000256" key="1">
    <source>
        <dbReference type="ARBA" id="ARBA00009179"/>
    </source>
</evidence>
<dbReference type="InterPro" id="IPR029045">
    <property type="entry name" value="ClpP/crotonase-like_dom_sf"/>
</dbReference>
<proteinExistence type="inferred from homology"/>
<comment type="similarity">
    <text evidence="1 5">Belongs to the peptidase S41A family.</text>
</comment>
<dbReference type="AlphaFoldDB" id="A0A517T9F6"/>
<dbReference type="InterPro" id="IPR041489">
    <property type="entry name" value="PDZ_6"/>
</dbReference>
<evidence type="ECO:0000313" key="8">
    <source>
        <dbReference type="EMBL" id="QDT65007.1"/>
    </source>
</evidence>
<feature type="region of interest" description="Disordered" evidence="6">
    <location>
        <begin position="430"/>
        <end position="450"/>
    </location>
</feature>
<dbReference type="InterPro" id="IPR001478">
    <property type="entry name" value="PDZ"/>
</dbReference>
<evidence type="ECO:0000313" key="9">
    <source>
        <dbReference type="Proteomes" id="UP000319976"/>
    </source>
</evidence>